<proteinExistence type="inferred from homology"/>
<dbReference type="SMART" id="SM00829">
    <property type="entry name" value="PKS_ER"/>
    <property type="match status" value="1"/>
</dbReference>
<dbReference type="EC" id="1.1.1.2" evidence="9"/>
<comment type="similarity">
    <text evidence="2 11">Belongs to the zinc-containing alcohol dehydrogenase family.</text>
</comment>
<evidence type="ECO:0000256" key="10">
    <source>
        <dbReference type="ARBA" id="ARBA00050997"/>
    </source>
</evidence>
<evidence type="ECO:0000313" key="13">
    <source>
        <dbReference type="EMBL" id="KAH7136168.1"/>
    </source>
</evidence>
<evidence type="ECO:0000256" key="6">
    <source>
        <dbReference type="ARBA" id="ARBA00022833"/>
    </source>
</evidence>
<evidence type="ECO:0000256" key="4">
    <source>
        <dbReference type="ARBA" id="ARBA00022553"/>
    </source>
</evidence>
<comment type="catalytic activity">
    <reaction evidence="10">
        <text>a primary alcohol + NADP(+) = an aldehyde + NADPH + H(+)</text>
        <dbReference type="Rhea" id="RHEA:15937"/>
        <dbReference type="ChEBI" id="CHEBI:15378"/>
        <dbReference type="ChEBI" id="CHEBI:15734"/>
        <dbReference type="ChEBI" id="CHEBI:17478"/>
        <dbReference type="ChEBI" id="CHEBI:57783"/>
        <dbReference type="ChEBI" id="CHEBI:58349"/>
        <dbReference type="EC" id="1.1.1.2"/>
    </reaction>
    <physiologicalReaction direction="left-to-right" evidence="10">
        <dbReference type="Rhea" id="RHEA:15938"/>
    </physiologicalReaction>
    <physiologicalReaction direction="right-to-left" evidence="10">
        <dbReference type="Rhea" id="RHEA:15939"/>
    </physiologicalReaction>
</comment>
<keyword evidence="8" id="KW-0560">Oxidoreductase</keyword>
<comment type="subunit">
    <text evidence="3">Homodimer.</text>
</comment>
<dbReference type="AlphaFoldDB" id="A0A9P9EEI0"/>
<dbReference type="GO" id="GO:0008106">
    <property type="term" value="F:alcohol dehydrogenase (NADP+) activity"/>
    <property type="evidence" value="ECO:0007669"/>
    <property type="project" value="UniProtKB-EC"/>
</dbReference>
<dbReference type="OrthoDB" id="1879366at2759"/>
<dbReference type="Gene3D" id="3.90.180.10">
    <property type="entry name" value="Medium-chain alcohol dehydrogenases, catalytic domain"/>
    <property type="match status" value="1"/>
</dbReference>
<feature type="domain" description="Enoyl reductase (ER)" evidence="12">
    <location>
        <begin position="20"/>
        <end position="353"/>
    </location>
</feature>
<dbReference type="InterPro" id="IPR047109">
    <property type="entry name" value="CAD-like"/>
</dbReference>
<reference evidence="13" key="1">
    <citation type="journal article" date="2021" name="Nat. Commun.">
        <title>Genetic determinants of endophytism in the Arabidopsis root mycobiome.</title>
        <authorList>
            <person name="Mesny F."/>
            <person name="Miyauchi S."/>
            <person name="Thiergart T."/>
            <person name="Pickel B."/>
            <person name="Atanasova L."/>
            <person name="Karlsson M."/>
            <person name="Huettel B."/>
            <person name="Barry K.W."/>
            <person name="Haridas S."/>
            <person name="Chen C."/>
            <person name="Bauer D."/>
            <person name="Andreopoulos W."/>
            <person name="Pangilinan J."/>
            <person name="LaButti K."/>
            <person name="Riley R."/>
            <person name="Lipzen A."/>
            <person name="Clum A."/>
            <person name="Drula E."/>
            <person name="Henrissat B."/>
            <person name="Kohler A."/>
            <person name="Grigoriev I.V."/>
            <person name="Martin F.M."/>
            <person name="Hacquard S."/>
        </authorList>
    </citation>
    <scope>NUCLEOTIDE SEQUENCE</scope>
    <source>
        <strain evidence="13">MPI-CAGE-CH-0243</strain>
    </source>
</reference>
<gene>
    <name evidence="13" type="ORF">B0J11DRAFT_520059</name>
</gene>
<evidence type="ECO:0000256" key="11">
    <source>
        <dbReference type="RuleBase" id="RU361277"/>
    </source>
</evidence>
<dbReference type="Pfam" id="PF08240">
    <property type="entry name" value="ADH_N"/>
    <property type="match status" value="1"/>
</dbReference>
<evidence type="ECO:0000256" key="5">
    <source>
        <dbReference type="ARBA" id="ARBA00022723"/>
    </source>
</evidence>
<keyword evidence="7" id="KW-0521">NADP</keyword>
<evidence type="ECO:0000256" key="1">
    <source>
        <dbReference type="ARBA" id="ARBA00001947"/>
    </source>
</evidence>
<dbReference type="InterPro" id="IPR036291">
    <property type="entry name" value="NAD(P)-bd_dom_sf"/>
</dbReference>
<keyword evidence="4" id="KW-0597">Phosphoprotein</keyword>
<dbReference type="CDD" id="cd05283">
    <property type="entry name" value="CAD1"/>
    <property type="match status" value="1"/>
</dbReference>
<dbReference type="InterPro" id="IPR013154">
    <property type="entry name" value="ADH-like_N"/>
</dbReference>
<evidence type="ECO:0000256" key="9">
    <source>
        <dbReference type="ARBA" id="ARBA00024074"/>
    </source>
</evidence>
<evidence type="ECO:0000259" key="12">
    <source>
        <dbReference type="SMART" id="SM00829"/>
    </source>
</evidence>
<evidence type="ECO:0000256" key="3">
    <source>
        <dbReference type="ARBA" id="ARBA00011738"/>
    </source>
</evidence>
<sequence length="355" mass="37830">MSTSTPSSTFEGWVAKDSSAADGKMEWGSFTAKTFEPTDIELDISHCGVCGSDLHTLRSGWGPSDYPLVVGHEIIGRVTRVGSAVTDLKEGDRVGVGAQSSSCLSCAPCKADEEPHCKNGMVATYGSRYPSGDKSLGGYAKTWRGPAAFAIPIPDGLASETAAPLMCGGITVYNPLVSNGAGPGKRVGVVGLGGLGHFAVLFAKALKSDKVVAISRSLSKKDDALKLGADEYIATSEDPEWYSKHANSLDILISTISGSFPMDQYLNLLDVGGIFVQVGAPEDPLPSFPAFALIIKKLRIGGSLIGGRKMIREMLELAEREKMEAWVEVRSMEEANKTVLDMEEGKARFRYVLKN</sequence>
<keyword evidence="14" id="KW-1185">Reference proteome</keyword>
<dbReference type="InterPro" id="IPR020843">
    <property type="entry name" value="ER"/>
</dbReference>
<dbReference type="Pfam" id="PF00107">
    <property type="entry name" value="ADH_zinc_N"/>
    <property type="match status" value="1"/>
</dbReference>
<protein>
    <recommendedName>
        <fullName evidence="9">alcohol dehydrogenase (NADP(+))</fullName>
        <ecNumber evidence="9">1.1.1.2</ecNumber>
    </recommendedName>
</protein>
<keyword evidence="6 11" id="KW-0862">Zinc</keyword>
<dbReference type="InterPro" id="IPR002328">
    <property type="entry name" value="ADH_Zn_CS"/>
</dbReference>
<dbReference type="Proteomes" id="UP000700596">
    <property type="component" value="Unassembled WGS sequence"/>
</dbReference>
<dbReference type="InterPro" id="IPR013149">
    <property type="entry name" value="ADH-like_C"/>
</dbReference>
<accession>A0A9P9EEI0</accession>
<dbReference type="PROSITE" id="PS00059">
    <property type="entry name" value="ADH_ZINC"/>
    <property type="match status" value="1"/>
</dbReference>
<dbReference type="SUPFAM" id="SSF50129">
    <property type="entry name" value="GroES-like"/>
    <property type="match status" value="1"/>
</dbReference>
<comment type="cofactor">
    <cofactor evidence="1 11">
        <name>Zn(2+)</name>
        <dbReference type="ChEBI" id="CHEBI:29105"/>
    </cofactor>
</comment>
<dbReference type="Gene3D" id="3.40.50.720">
    <property type="entry name" value="NAD(P)-binding Rossmann-like Domain"/>
    <property type="match status" value="1"/>
</dbReference>
<dbReference type="GO" id="GO:0008270">
    <property type="term" value="F:zinc ion binding"/>
    <property type="evidence" value="ECO:0007669"/>
    <property type="project" value="InterPro"/>
</dbReference>
<dbReference type="PANTHER" id="PTHR42683">
    <property type="entry name" value="ALDEHYDE REDUCTASE"/>
    <property type="match status" value="1"/>
</dbReference>
<organism evidence="13 14">
    <name type="scientific">Dendryphion nanum</name>
    <dbReference type="NCBI Taxonomy" id="256645"/>
    <lineage>
        <taxon>Eukaryota</taxon>
        <taxon>Fungi</taxon>
        <taxon>Dikarya</taxon>
        <taxon>Ascomycota</taxon>
        <taxon>Pezizomycotina</taxon>
        <taxon>Dothideomycetes</taxon>
        <taxon>Pleosporomycetidae</taxon>
        <taxon>Pleosporales</taxon>
        <taxon>Torulaceae</taxon>
        <taxon>Dendryphion</taxon>
    </lineage>
</organism>
<keyword evidence="5 11" id="KW-0479">Metal-binding</keyword>
<dbReference type="FunFam" id="3.40.50.720:FF:000158">
    <property type="entry name" value="Zinc-binding alcohol dehydrogenase"/>
    <property type="match status" value="1"/>
</dbReference>
<dbReference type="EMBL" id="JAGMWT010000002">
    <property type="protein sequence ID" value="KAH7136168.1"/>
    <property type="molecule type" value="Genomic_DNA"/>
</dbReference>
<dbReference type="InterPro" id="IPR011032">
    <property type="entry name" value="GroES-like_sf"/>
</dbReference>
<evidence type="ECO:0000256" key="8">
    <source>
        <dbReference type="ARBA" id="ARBA00023002"/>
    </source>
</evidence>
<comment type="caution">
    <text evidence="13">The sequence shown here is derived from an EMBL/GenBank/DDBJ whole genome shotgun (WGS) entry which is preliminary data.</text>
</comment>
<dbReference type="GO" id="GO:0006066">
    <property type="term" value="P:alcohol metabolic process"/>
    <property type="evidence" value="ECO:0007669"/>
    <property type="project" value="UniProtKB-ARBA"/>
</dbReference>
<name>A0A9P9EEI0_9PLEO</name>
<evidence type="ECO:0000256" key="7">
    <source>
        <dbReference type="ARBA" id="ARBA00022857"/>
    </source>
</evidence>
<evidence type="ECO:0000256" key="2">
    <source>
        <dbReference type="ARBA" id="ARBA00008072"/>
    </source>
</evidence>
<dbReference type="SUPFAM" id="SSF51735">
    <property type="entry name" value="NAD(P)-binding Rossmann-fold domains"/>
    <property type="match status" value="1"/>
</dbReference>
<evidence type="ECO:0000313" key="14">
    <source>
        <dbReference type="Proteomes" id="UP000700596"/>
    </source>
</evidence>